<evidence type="ECO:0000256" key="1">
    <source>
        <dbReference type="ARBA" id="ARBA00004141"/>
    </source>
</evidence>
<dbReference type="PANTHER" id="PTHR10165:SF35">
    <property type="entry name" value="RE23632P"/>
    <property type="match status" value="1"/>
</dbReference>
<dbReference type="InterPro" id="IPR036938">
    <property type="entry name" value="PAP2/HPO_sf"/>
</dbReference>
<keyword evidence="10" id="KW-1185">Reference proteome</keyword>
<keyword evidence="4 7" id="KW-1133">Transmembrane helix</keyword>
<dbReference type="PANTHER" id="PTHR10165">
    <property type="entry name" value="LIPID PHOSPHATE PHOSPHATASE"/>
    <property type="match status" value="1"/>
</dbReference>
<dbReference type="Proteomes" id="UP001345827">
    <property type="component" value="Unassembled WGS sequence"/>
</dbReference>
<feature type="transmembrane region" description="Helical" evidence="7">
    <location>
        <begin position="203"/>
        <end position="224"/>
    </location>
</feature>
<dbReference type="InterPro" id="IPR043216">
    <property type="entry name" value="PAP-like"/>
</dbReference>
<feature type="transmembrane region" description="Helical" evidence="7">
    <location>
        <begin position="76"/>
        <end position="94"/>
    </location>
</feature>
<accession>A0AAV9Q9Z9</accession>
<dbReference type="CDD" id="cd03390">
    <property type="entry name" value="PAP2_containing_1_like"/>
    <property type="match status" value="1"/>
</dbReference>
<keyword evidence="5 7" id="KW-0472">Membrane</keyword>
<feature type="transmembrane region" description="Helical" evidence="7">
    <location>
        <begin position="106"/>
        <end position="123"/>
    </location>
</feature>
<dbReference type="InterPro" id="IPR000326">
    <property type="entry name" value="PAP2/HPO"/>
</dbReference>
<dbReference type="GO" id="GO:0016020">
    <property type="term" value="C:membrane"/>
    <property type="evidence" value="ECO:0007669"/>
    <property type="project" value="UniProtKB-SubCell"/>
</dbReference>
<feature type="compositionally biased region" description="Acidic residues" evidence="6">
    <location>
        <begin position="291"/>
        <end position="301"/>
    </location>
</feature>
<comment type="subcellular location">
    <subcellularLocation>
        <location evidence="1">Membrane</location>
        <topology evidence="1">Multi-pass membrane protein</topology>
    </subcellularLocation>
</comment>
<comment type="caution">
    <text evidence="9">The sequence shown here is derived from an EMBL/GenBank/DDBJ whole genome shotgun (WGS) entry which is preliminary data.</text>
</comment>
<comment type="similarity">
    <text evidence="2">Belongs to the PA-phosphatase related phosphoesterase family.</text>
</comment>
<feature type="region of interest" description="Disordered" evidence="6">
    <location>
        <begin position="289"/>
        <end position="326"/>
    </location>
</feature>
<dbReference type="Pfam" id="PF01569">
    <property type="entry name" value="PAP2"/>
    <property type="match status" value="1"/>
</dbReference>
<organism evidence="9 10">
    <name type="scientific">Vermiconidia calcicola</name>
    <dbReference type="NCBI Taxonomy" id="1690605"/>
    <lineage>
        <taxon>Eukaryota</taxon>
        <taxon>Fungi</taxon>
        <taxon>Dikarya</taxon>
        <taxon>Ascomycota</taxon>
        <taxon>Pezizomycotina</taxon>
        <taxon>Dothideomycetes</taxon>
        <taxon>Dothideomycetidae</taxon>
        <taxon>Mycosphaerellales</taxon>
        <taxon>Extremaceae</taxon>
        <taxon>Vermiconidia</taxon>
    </lineage>
</organism>
<evidence type="ECO:0000256" key="5">
    <source>
        <dbReference type="ARBA" id="ARBA00023136"/>
    </source>
</evidence>
<evidence type="ECO:0000256" key="7">
    <source>
        <dbReference type="SAM" id="Phobius"/>
    </source>
</evidence>
<dbReference type="GO" id="GO:0006644">
    <property type="term" value="P:phospholipid metabolic process"/>
    <property type="evidence" value="ECO:0007669"/>
    <property type="project" value="InterPro"/>
</dbReference>
<gene>
    <name evidence="9" type="ORF">LTR25_005997</name>
</gene>
<feature type="transmembrane region" description="Helical" evidence="7">
    <location>
        <begin position="230"/>
        <end position="248"/>
    </location>
</feature>
<feature type="transmembrane region" description="Helical" evidence="7">
    <location>
        <begin position="30"/>
        <end position="47"/>
    </location>
</feature>
<evidence type="ECO:0000256" key="4">
    <source>
        <dbReference type="ARBA" id="ARBA00022989"/>
    </source>
</evidence>
<evidence type="ECO:0000259" key="8">
    <source>
        <dbReference type="SMART" id="SM00014"/>
    </source>
</evidence>
<dbReference type="EMBL" id="JAXLQG010000009">
    <property type="protein sequence ID" value="KAK5536095.1"/>
    <property type="molecule type" value="Genomic_DNA"/>
</dbReference>
<evidence type="ECO:0000256" key="3">
    <source>
        <dbReference type="ARBA" id="ARBA00022692"/>
    </source>
</evidence>
<feature type="transmembrane region" description="Helical" evidence="7">
    <location>
        <begin position="177"/>
        <end position="196"/>
    </location>
</feature>
<evidence type="ECO:0000313" key="10">
    <source>
        <dbReference type="Proteomes" id="UP001345827"/>
    </source>
</evidence>
<sequence length="326" mass="36568">MPTMRQSIHDSPGIAGAFARFWHRSYAPDYVGFILLLAAYICEQFFAEPFHRMFTLDDHAKQYPHALNQRVSSWELIIYGGIGPLVFIILWATITRPGLHKAHVTILGLFISVFLTSLLTDIVKNAVGRPRPDLIARCKPEPGTPEHELVTISVCTETDHHTLHDGWRSFPSGHSSWAFSGLGYLALFLAGQLHIFRPHADLAKVLVVLAPLVGAALIAMSRLADYRHDVFDVTAGSILGMSVAYFTYRRYYRSLKHPKCDSPYPSRADYASARIVNKGRDLEEHQLNEEFSIDDLSEDEAQAYPLAETRPDRDRAGQQEHSGAPS</sequence>
<dbReference type="SMART" id="SM00014">
    <property type="entry name" value="acidPPc"/>
    <property type="match status" value="1"/>
</dbReference>
<evidence type="ECO:0000256" key="2">
    <source>
        <dbReference type="ARBA" id="ARBA00008816"/>
    </source>
</evidence>
<proteinExistence type="inferred from homology"/>
<feature type="domain" description="Phosphatidic acid phosphatase type 2/haloperoxidase" evidence="8">
    <location>
        <begin position="107"/>
        <end position="248"/>
    </location>
</feature>
<feature type="compositionally biased region" description="Basic and acidic residues" evidence="6">
    <location>
        <begin position="309"/>
        <end position="318"/>
    </location>
</feature>
<reference evidence="9 10" key="1">
    <citation type="submission" date="2023-06" db="EMBL/GenBank/DDBJ databases">
        <title>Black Yeasts Isolated from many extreme environments.</title>
        <authorList>
            <person name="Coleine C."/>
            <person name="Stajich J.E."/>
            <person name="Selbmann L."/>
        </authorList>
    </citation>
    <scope>NUCLEOTIDE SEQUENCE [LARGE SCALE GENOMIC DNA]</scope>
    <source>
        <strain evidence="9 10">CCFEE 5887</strain>
    </source>
</reference>
<name>A0AAV9Q9Z9_9PEZI</name>
<keyword evidence="3 7" id="KW-0812">Transmembrane</keyword>
<dbReference type="AlphaFoldDB" id="A0AAV9Q9Z9"/>
<dbReference type="GO" id="GO:0046839">
    <property type="term" value="P:phospholipid dephosphorylation"/>
    <property type="evidence" value="ECO:0007669"/>
    <property type="project" value="TreeGrafter"/>
</dbReference>
<dbReference type="GO" id="GO:0008195">
    <property type="term" value="F:phosphatidate phosphatase activity"/>
    <property type="evidence" value="ECO:0007669"/>
    <property type="project" value="TreeGrafter"/>
</dbReference>
<dbReference type="Gene3D" id="1.20.144.10">
    <property type="entry name" value="Phosphatidic acid phosphatase type 2/haloperoxidase"/>
    <property type="match status" value="1"/>
</dbReference>
<dbReference type="SUPFAM" id="SSF48317">
    <property type="entry name" value="Acid phosphatase/Vanadium-dependent haloperoxidase"/>
    <property type="match status" value="1"/>
</dbReference>
<evidence type="ECO:0000313" key="9">
    <source>
        <dbReference type="EMBL" id="KAK5536095.1"/>
    </source>
</evidence>
<protein>
    <recommendedName>
        <fullName evidence="8">Phosphatidic acid phosphatase type 2/haloperoxidase domain-containing protein</fullName>
    </recommendedName>
</protein>
<evidence type="ECO:0000256" key="6">
    <source>
        <dbReference type="SAM" id="MobiDB-lite"/>
    </source>
</evidence>
<dbReference type="FunFam" id="1.20.144.10:FF:000017">
    <property type="entry name" value="Diacylglycerol pyrophosphate phosphatase 1"/>
    <property type="match status" value="1"/>
</dbReference>